<keyword evidence="5" id="KW-0804">Transcription</keyword>
<dbReference type="InterPro" id="IPR014284">
    <property type="entry name" value="RNA_pol_sigma-70_dom"/>
</dbReference>
<evidence type="ECO:0000256" key="5">
    <source>
        <dbReference type="ARBA" id="ARBA00023163"/>
    </source>
</evidence>
<evidence type="ECO:0000256" key="4">
    <source>
        <dbReference type="ARBA" id="ARBA00023125"/>
    </source>
</evidence>
<dbReference type="PANTHER" id="PTHR43133">
    <property type="entry name" value="RNA POLYMERASE ECF-TYPE SIGMA FACTO"/>
    <property type="match status" value="1"/>
</dbReference>
<evidence type="ECO:0000313" key="8">
    <source>
        <dbReference type="EMBL" id="QDU68655.1"/>
    </source>
</evidence>
<dbReference type="Pfam" id="PF04542">
    <property type="entry name" value="Sigma70_r2"/>
    <property type="match status" value="1"/>
</dbReference>
<sequence>MAHLCLGARNRLRDDWESVDVAQEAALRICRSSTEFRGMTEAQFLAWARTVVRSVVTDAGRRRAAAKRDAERLGASEGEWVLGDAHATTPTPSQVAMGAEAAEKFLSALARLPEHESELIVLRKLCGCTFEEIADELDTGTAARARARLARALGNLAKELDL</sequence>
<evidence type="ECO:0000313" key="9">
    <source>
        <dbReference type="Proteomes" id="UP000316921"/>
    </source>
</evidence>
<keyword evidence="3" id="KW-0731">Sigma factor</keyword>
<dbReference type="InterPro" id="IPR007627">
    <property type="entry name" value="RNA_pol_sigma70_r2"/>
</dbReference>
<dbReference type="PANTHER" id="PTHR43133:SF8">
    <property type="entry name" value="RNA POLYMERASE SIGMA FACTOR HI_1459-RELATED"/>
    <property type="match status" value="1"/>
</dbReference>
<dbReference type="InterPro" id="IPR036388">
    <property type="entry name" value="WH-like_DNA-bd_sf"/>
</dbReference>
<dbReference type="Proteomes" id="UP000316921">
    <property type="component" value="Chromosome"/>
</dbReference>
<accession>A0A518BNU7</accession>
<evidence type="ECO:0000256" key="1">
    <source>
        <dbReference type="ARBA" id="ARBA00010641"/>
    </source>
</evidence>
<comment type="similarity">
    <text evidence="1">Belongs to the sigma-70 factor family. ECF subfamily.</text>
</comment>
<dbReference type="InterPro" id="IPR013325">
    <property type="entry name" value="RNA_pol_sigma_r2"/>
</dbReference>
<feature type="domain" description="RNA polymerase sigma factor 70 region 4 type 2" evidence="7">
    <location>
        <begin position="103"/>
        <end position="153"/>
    </location>
</feature>
<dbReference type="GO" id="GO:0003677">
    <property type="term" value="F:DNA binding"/>
    <property type="evidence" value="ECO:0007669"/>
    <property type="project" value="UniProtKB-KW"/>
</dbReference>
<keyword evidence="4" id="KW-0238">DNA-binding</keyword>
<dbReference type="KEGG" id="pbap:Pla133_37570"/>
<dbReference type="Gene3D" id="1.10.10.10">
    <property type="entry name" value="Winged helix-like DNA-binding domain superfamily/Winged helix DNA-binding domain"/>
    <property type="match status" value="1"/>
</dbReference>
<evidence type="ECO:0000256" key="2">
    <source>
        <dbReference type="ARBA" id="ARBA00023015"/>
    </source>
</evidence>
<dbReference type="Gene3D" id="1.10.1740.10">
    <property type="match status" value="1"/>
</dbReference>
<dbReference type="GO" id="GO:0016987">
    <property type="term" value="F:sigma factor activity"/>
    <property type="evidence" value="ECO:0007669"/>
    <property type="project" value="UniProtKB-KW"/>
</dbReference>
<dbReference type="SUPFAM" id="SSF88946">
    <property type="entry name" value="Sigma2 domain of RNA polymerase sigma factors"/>
    <property type="match status" value="1"/>
</dbReference>
<proteinExistence type="inferred from homology"/>
<dbReference type="GO" id="GO:0006352">
    <property type="term" value="P:DNA-templated transcription initiation"/>
    <property type="evidence" value="ECO:0007669"/>
    <property type="project" value="InterPro"/>
</dbReference>
<feature type="domain" description="RNA polymerase sigma-70 region 2" evidence="6">
    <location>
        <begin position="8"/>
        <end position="64"/>
    </location>
</feature>
<protein>
    <submittedName>
        <fullName evidence="8">RNA polymerase sigma factor</fullName>
    </submittedName>
</protein>
<organism evidence="8 9">
    <name type="scientific">Engelhardtia mirabilis</name>
    <dbReference type="NCBI Taxonomy" id="2528011"/>
    <lineage>
        <taxon>Bacteria</taxon>
        <taxon>Pseudomonadati</taxon>
        <taxon>Planctomycetota</taxon>
        <taxon>Planctomycetia</taxon>
        <taxon>Planctomycetia incertae sedis</taxon>
        <taxon>Engelhardtia</taxon>
    </lineage>
</organism>
<keyword evidence="9" id="KW-1185">Reference proteome</keyword>
<dbReference type="EMBL" id="CP036287">
    <property type="protein sequence ID" value="QDU68655.1"/>
    <property type="molecule type" value="Genomic_DNA"/>
</dbReference>
<name>A0A518BNU7_9BACT</name>
<dbReference type="InterPro" id="IPR013324">
    <property type="entry name" value="RNA_pol_sigma_r3/r4-like"/>
</dbReference>
<dbReference type="Pfam" id="PF08281">
    <property type="entry name" value="Sigma70_r4_2"/>
    <property type="match status" value="1"/>
</dbReference>
<dbReference type="SUPFAM" id="SSF88659">
    <property type="entry name" value="Sigma3 and sigma4 domains of RNA polymerase sigma factors"/>
    <property type="match status" value="1"/>
</dbReference>
<evidence type="ECO:0000259" key="6">
    <source>
        <dbReference type="Pfam" id="PF04542"/>
    </source>
</evidence>
<dbReference type="AlphaFoldDB" id="A0A518BNU7"/>
<gene>
    <name evidence="8" type="ORF">Pla133_37570</name>
</gene>
<evidence type="ECO:0000256" key="3">
    <source>
        <dbReference type="ARBA" id="ARBA00023082"/>
    </source>
</evidence>
<reference evidence="8 9" key="1">
    <citation type="submission" date="2019-02" db="EMBL/GenBank/DDBJ databases">
        <title>Deep-cultivation of Planctomycetes and their phenomic and genomic characterization uncovers novel biology.</title>
        <authorList>
            <person name="Wiegand S."/>
            <person name="Jogler M."/>
            <person name="Boedeker C."/>
            <person name="Pinto D."/>
            <person name="Vollmers J."/>
            <person name="Rivas-Marin E."/>
            <person name="Kohn T."/>
            <person name="Peeters S.H."/>
            <person name="Heuer A."/>
            <person name="Rast P."/>
            <person name="Oberbeckmann S."/>
            <person name="Bunk B."/>
            <person name="Jeske O."/>
            <person name="Meyerdierks A."/>
            <person name="Storesund J.E."/>
            <person name="Kallscheuer N."/>
            <person name="Luecker S."/>
            <person name="Lage O.M."/>
            <person name="Pohl T."/>
            <person name="Merkel B.J."/>
            <person name="Hornburger P."/>
            <person name="Mueller R.-W."/>
            <person name="Bruemmer F."/>
            <person name="Labrenz M."/>
            <person name="Spormann A.M."/>
            <person name="Op den Camp H."/>
            <person name="Overmann J."/>
            <person name="Amann R."/>
            <person name="Jetten M.S.M."/>
            <person name="Mascher T."/>
            <person name="Medema M.H."/>
            <person name="Devos D.P."/>
            <person name="Kaster A.-K."/>
            <person name="Ovreas L."/>
            <person name="Rohde M."/>
            <person name="Galperin M.Y."/>
            <person name="Jogler C."/>
        </authorList>
    </citation>
    <scope>NUCLEOTIDE SEQUENCE [LARGE SCALE GENOMIC DNA]</scope>
    <source>
        <strain evidence="8 9">Pla133</strain>
    </source>
</reference>
<dbReference type="InterPro" id="IPR013249">
    <property type="entry name" value="RNA_pol_sigma70_r4_t2"/>
</dbReference>
<dbReference type="NCBIfam" id="TIGR02937">
    <property type="entry name" value="sigma70-ECF"/>
    <property type="match status" value="1"/>
</dbReference>
<evidence type="ECO:0000259" key="7">
    <source>
        <dbReference type="Pfam" id="PF08281"/>
    </source>
</evidence>
<keyword evidence="2" id="KW-0805">Transcription regulation</keyword>
<dbReference type="InterPro" id="IPR039425">
    <property type="entry name" value="RNA_pol_sigma-70-like"/>
</dbReference>